<feature type="transmembrane region" description="Helical" evidence="1">
    <location>
        <begin position="371"/>
        <end position="394"/>
    </location>
</feature>
<evidence type="ECO:0000256" key="1">
    <source>
        <dbReference type="SAM" id="Phobius"/>
    </source>
</evidence>
<keyword evidence="1" id="KW-0812">Transmembrane</keyword>
<dbReference type="Pfam" id="PF07664">
    <property type="entry name" value="FeoB_C"/>
    <property type="match status" value="1"/>
</dbReference>
<dbReference type="PANTHER" id="PTHR43185:SF1">
    <property type="entry name" value="FE(2+) TRANSPORTER FEOB"/>
    <property type="match status" value="1"/>
</dbReference>
<dbReference type="GO" id="GO:0005886">
    <property type="term" value="C:plasma membrane"/>
    <property type="evidence" value="ECO:0007669"/>
    <property type="project" value="TreeGrafter"/>
</dbReference>
<dbReference type="Gene3D" id="3.40.50.300">
    <property type="entry name" value="P-loop containing nucleotide triphosphate hydrolases"/>
    <property type="match status" value="1"/>
</dbReference>
<keyword evidence="1" id="KW-1133">Transmembrane helix</keyword>
<dbReference type="InterPro" id="IPR011642">
    <property type="entry name" value="Gate_dom"/>
</dbReference>
<evidence type="ECO:0000313" key="4">
    <source>
        <dbReference type="Proteomes" id="UP000528322"/>
    </source>
</evidence>
<dbReference type="InterPro" id="IPR011640">
    <property type="entry name" value="Fe2_transport_prot_B_C"/>
</dbReference>
<dbReference type="RefSeq" id="WP_343067212.1">
    <property type="nucleotide sequence ID" value="NZ_JACHID010000012.1"/>
</dbReference>
<feature type="transmembrane region" description="Helical" evidence="1">
    <location>
        <begin position="263"/>
        <end position="286"/>
    </location>
</feature>
<accession>A0A7W7Y5L2</accession>
<dbReference type="CDD" id="cd01879">
    <property type="entry name" value="FeoB"/>
    <property type="match status" value="1"/>
</dbReference>
<dbReference type="GO" id="GO:0015093">
    <property type="term" value="F:ferrous iron transmembrane transporter activity"/>
    <property type="evidence" value="ECO:0007669"/>
    <property type="project" value="InterPro"/>
</dbReference>
<feature type="transmembrane region" description="Helical" evidence="1">
    <location>
        <begin position="337"/>
        <end position="359"/>
    </location>
</feature>
<dbReference type="GO" id="GO:0005525">
    <property type="term" value="F:GTP binding"/>
    <property type="evidence" value="ECO:0007669"/>
    <property type="project" value="InterPro"/>
</dbReference>
<comment type="caution">
    <text evidence="3">The sequence shown here is derived from an EMBL/GenBank/DDBJ whole genome shotgun (WGS) entry which is preliminary data.</text>
</comment>
<dbReference type="AlphaFoldDB" id="A0A7W7Y5L2"/>
<organism evidence="3 4">
    <name type="scientific">Desulfurispira natronophila</name>
    <dbReference type="NCBI Taxonomy" id="682562"/>
    <lineage>
        <taxon>Bacteria</taxon>
        <taxon>Pseudomonadati</taxon>
        <taxon>Chrysiogenota</taxon>
        <taxon>Chrysiogenia</taxon>
        <taxon>Chrysiogenales</taxon>
        <taxon>Chrysiogenaceae</taxon>
        <taxon>Desulfurispira</taxon>
    </lineage>
</organism>
<name>A0A7W7Y5L2_9BACT</name>
<evidence type="ECO:0000313" key="3">
    <source>
        <dbReference type="EMBL" id="MBB5022511.1"/>
    </source>
</evidence>
<dbReference type="Proteomes" id="UP000528322">
    <property type="component" value="Unassembled WGS sequence"/>
</dbReference>
<proteinExistence type="predicted"/>
<feature type="domain" description="FeoB-type G" evidence="2">
    <location>
        <begin position="18"/>
        <end position="179"/>
    </location>
</feature>
<dbReference type="Pfam" id="PF07670">
    <property type="entry name" value="Gate"/>
    <property type="match status" value="1"/>
</dbReference>
<gene>
    <name evidence="3" type="ORF">HNR37_001849</name>
</gene>
<dbReference type="Pfam" id="PF02421">
    <property type="entry name" value="FeoB_N"/>
    <property type="match status" value="1"/>
</dbReference>
<feature type="transmembrane region" description="Helical" evidence="1">
    <location>
        <begin position="527"/>
        <end position="551"/>
    </location>
</feature>
<keyword evidence="1" id="KW-0472">Membrane</keyword>
<dbReference type="InterPro" id="IPR027417">
    <property type="entry name" value="P-loop_NTPase"/>
</dbReference>
<feature type="transmembrane region" description="Helical" evidence="1">
    <location>
        <begin position="400"/>
        <end position="424"/>
    </location>
</feature>
<dbReference type="InterPro" id="IPR050860">
    <property type="entry name" value="FeoB_GTPase"/>
</dbReference>
<dbReference type="SUPFAM" id="SSF52540">
    <property type="entry name" value="P-loop containing nucleoside triphosphate hydrolases"/>
    <property type="match status" value="1"/>
</dbReference>
<dbReference type="PRINTS" id="PR00326">
    <property type="entry name" value="GTP1OBG"/>
</dbReference>
<evidence type="ECO:0000259" key="2">
    <source>
        <dbReference type="PROSITE" id="PS51711"/>
    </source>
</evidence>
<feature type="transmembrane region" description="Helical" evidence="1">
    <location>
        <begin position="463"/>
        <end position="488"/>
    </location>
</feature>
<sequence length="590" mass="63233">MNCHTGPRSIKISPGEKVQQVLFMGNPNVGKSVIFAKLTGMKVESANYAGTTITYTTGEIAGGELRTLATDVPGTYSLQATSPAEEVATQLLGQGAHTVLCVLDATNLERNLPLALQVASLGIPVVYALNMVDVARRKGIEIDVATLEKLLGAPVVPTSAVRGDGLKDLREQILQCASSHDLHPVTIPQDMEDFWDRSREIAEKVETRAERPPTFWDRFEEMTICPLPGIPIAIVVLIIAMGLVVGGGKALRALVLLPVFDNYVAPAITAAVSSIVSEGILRNVLVGEYGMLIKGIEWPIALILPYVAFFYVVMSFLEDSGYLPRLGVLLDNVMRAMGIQGSSVVPMFMGYGCAIPAILGTKAATSQKERLMVTGLVALAIPCTAQTGAFIVLLGDHSMLALVGVYAISFSAMVVAGALMSRVLPGKVEPMLMEIPNLLMPDGKSLLKKIWLRIKQFFMEAEIPMVLGIGAAALVAETGALVHISAALQPLVEGLLGLPPEASLALLLGIIRRELAVLPLLTMDLTLLQLMVGSIVALFYLPCIAVFFVIIKEFRLKFAALVFVGTMVFAFAFGGALNYVGQFLIRLFSQ</sequence>
<protein>
    <submittedName>
        <fullName evidence="3">Ferrous iron transport protein B</fullName>
    </submittedName>
</protein>
<reference evidence="3 4" key="1">
    <citation type="submission" date="2020-08" db="EMBL/GenBank/DDBJ databases">
        <title>Genomic Encyclopedia of Type Strains, Phase IV (KMG-IV): sequencing the most valuable type-strain genomes for metagenomic binning, comparative biology and taxonomic classification.</title>
        <authorList>
            <person name="Goeker M."/>
        </authorList>
    </citation>
    <scope>NUCLEOTIDE SEQUENCE [LARGE SCALE GENOMIC DNA]</scope>
    <source>
        <strain evidence="3 4">DSM 22071</strain>
    </source>
</reference>
<dbReference type="PROSITE" id="PS51711">
    <property type="entry name" value="G_FEOB"/>
    <property type="match status" value="1"/>
</dbReference>
<dbReference type="EMBL" id="JACHID010000012">
    <property type="protein sequence ID" value="MBB5022511.1"/>
    <property type="molecule type" value="Genomic_DNA"/>
</dbReference>
<feature type="transmembrane region" description="Helical" evidence="1">
    <location>
        <begin position="298"/>
        <end position="317"/>
    </location>
</feature>
<keyword evidence="4" id="KW-1185">Reference proteome</keyword>
<feature type="transmembrane region" description="Helical" evidence="1">
    <location>
        <begin position="558"/>
        <end position="580"/>
    </location>
</feature>
<dbReference type="InterPro" id="IPR030389">
    <property type="entry name" value="G_FEOB_dom"/>
</dbReference>
<dbReference type="PANTHER" id="PTHR43185">
    <property type="entry name" value="FERROUS IRON TRANSPORT PROTEIN B"/>
    <property type="match status" value="1"/>
</dbReference>
<feature type="transmembrane region" description="Helical" evidence="1">
    <location>
        <begin position="227"/>
        <end position="251"/>
    </location>
</feature>
<dbReference type="InterPro" id="IPR006073">
    <property type="entry name" value="GTP-bd"/>
</dbReference>